<keyword evidence="2" id="KW-1185">Reference proteome</keyword>
<protein>
    <recommendedName>
        <fullName evidence="3">LPS glycosyltransferase</fullName>
    </recommendedName>
</protein>
<dbReference type="Proteomes" id="UP000005580">
    <property type="component" value="Unassembled WGS sequence"/>
</dbReference>
<proteinExistence type="predicted"/>
<dbReference type="STRING" id="28134.SAMN05444288_0079"/>
<dbReference type="AlphaFoldDB" id="E7RP05"/>
<dbReference type="HOGENOM" id="CLU_1224247_0_0_10"/>
<comment type="caution">
    <text evidence="1">The sequence shown here is derived from an EMBL/GenBank/DDBJ whole genome shotgun (WGS) entry which is preliminary data.</text>
</comment>
<evidence type="ECO:0000313" key="2">
    <source>
        <dbReference type="Proteomes" id="UP000005580"/>
    </source>
</evidence>
<sequence length="219" mass="25602">MKYNNIYIPTYVINLPERIDRRKSVEAEFKDKTEFELHIVEAIKHPIGAIGLWKSITSIIKKVAQKGEDDVIIICEDEHVFTENYQRDKFLDQVMRCAQFGTQILFGGIGGFGKAVPIESELFWIDWNWCTQFMVIYQSAFDKILNTRFTKKDVVDEYLGKIIPNKVVIHPFISIQKEFGYSDITKGNERVGQIGKYFDDADLRLKTYEHIVKKYDIML</sequence>
<evidence type="ECO:0008006" key="3">
    <source>
        <dbReference type="Google" id="ProtNLM"/>
    </source>
</evidence>
<dbReference type="RefSeq" id="WP_004368123.1">
    <property type="nucleotide sequence ID" value="NZ_GL833116.1"/>
</dbReference>
<accession>E7RP05</accession>
<organism evidence="1 2">
    <name type="scientific">Hoylesella oralis ATCC 33269</name>
    <dbReference type="NCBI Taxonomy" id="873533"/>
    <lineage>
        <taxon>Bacteria</taxon>
        <taxon>Pseudomonadati</taxon>
        <taxon>Bacteroidota</taxon>
        <taxon>Bacteroidia</taxon>
        <taxon>Bacteroidales</taxon>
        <taxon>Prevotellaceae</taxon>
        <taxon>Hoylesella</taxon>
    </lineage>
</organism>
<name>E7RP05_9BACT</name>
<dbReference type="eggNOG" id="COG3306">
    <property type="taxonomic scope" value="Bacteria"/>
</dbReference>
<evidence type="ECO:0000313" key="1">
    <source>
        <dbReference type="EMBL" id="EFZ37448.1"/>
    </source>
</evidence>
<gene>
    <name evidence="1" type="ORF">HMPREF0663_10906</name>
</gene>
<reference evidence="1" key="1">
    <citation type="submission" date="2011-01" db="EMBL/GenBank/DDBJ databases">
        <authorList>
            <person name="Muzny D."/>
            <person name="Qin X."/>
            <person name="Buhay C."/>
            <person name="Dugan-Rocha S."/>
            <person name="Ding Y."/>
            <person name="Chen G."/>
            <person name="Hawes A."/>
            <person name="Holder M."/>
            <person name="Jhangiani S."/>
            <person name="Johnson A."/>
            <person name="Khan Z."/>
            <person name="Li Z."/>
            <person name="Liu W."/>
            <person name="Liu X."/>
            <person name="Perez L."/>
            <person name="Shen H."/>
            <person name="Wang Q."/>
            <person name="Watt J."/>
            <person name="Xi L."/>
            <person name="Xin Y."/>
            <person name="Zhou J."/>
            <person name="Deng J."/>
            <person name="Jiang H."/>
            <person name="Liu Y."/>
            <person name="Qu J."/>
            <person name="Song X.-Z."/>
            <person name="Zhang L."/>
            <person name="Villasana D."/>
            <person name="Johnson A."/>
            <person name="Liu J."/>
            <person name="Liyanage D."/>
            <person name="Lorensuhewa L."/>
            <person name="Robinson T."/>
            <person name="Song A."/>
            <person name="Song B.-B."/>
            <person name="Dinh H."/>
            <person name="Thornton R."/>
            <person name="Coyle M."/>
            <person name="Francisco L."/>
            <person name="Jackson L."/>
            <person name="Javaid M."/>
            <person name="Korchina V."/>
            <person name="Kovar C."/>
            <person name="Mata R."/>
            <person name="Mathew T."/>
            <person name="Ngo R."/>
            <person name="Nguyen L."/>
            <person name="Nguyen N."/>
            <person name="Okwuonu G."/>
            <person name="Ongeri F."/>
            <person name="Pham C."/>
            <person name="Simmons D."/>
            <person name="Wilczek-Boney K."/>
            <person name="Hale W."/>
            <person name="Jakkamsetti A."/>
            <person name="Pham P."/>
            <person name="Ruth R."/>
            <person name="San Lucas F."/>
            <person name="Warren J."/>
            <person name="Zhang J."/>
            <person name="Zhao Z."/>
            <person name="Zhou C."/>
            <person name="Zhu D."/>
            <person name="Lee S."/>
            <person name="Bess C."/>
            <person name="Blankenburg K."/>
            <person name="Forbes L."/>
            <person name="Fu Q."/>
            <person name="Gubbala S."/>
            <person name="Hirani K."/>
            <person name="Jayaseelan J.C."/>
            <person name="Lara F."/>
            <person name="Munidasa M."/>
            <person name="Palculict T."/>
            <person name="Patil S."/>
            <person name="Pu L.-L."/>
            <person name="Saada N."/>
            <person name="Tang L."/>
            <person name="Weissenberger G."/>
            <person name="Zhu Y."/>
            <person name="Hemphill L."/>
            <person name="Shang Y."/>
            <person name="Youmans B."/>
            <person name="Ayvaz T."/>
            <person name="Ross M."/>
            <person name="Santibanez J."/>
            <person name="Aqrawi P."/>
            <person name="Gross S."/>
            <person name="Joshi V."/>
            <person name="Fowler G."/>
            <person name="Nazareth L."/>
            <person name="Reid J."/>
            <person name="Worley K."/>
            <person name="Petrosino J."/>
            <person name="Highlander S."/>
            <person name="Gibbs R."/>
        </authorList>
    </citation>
    <scope>NUCLEOTIDE SEQUENCE [LARGE SCALE GENOMIC DNA]</scope>
    <source>
        <strain evidence="1">ATCC 33269</strain>
    </source>
</reference>
<dbReference type="EMBL" id="AEPE02000003">
    <property type="protein sequence ID" value="EFZ37448.1"/>
    <property type="molecule type" value="Genomic_DNA"/>
</dbReference>